<evidence type="ECO:0000313" key="9">
    <source>
        <dbReference type="EMBL" id="ABF41815.1"/>
    </source>
</evidence>
<evidence type="ECO:0000259" key="8">
    <source>
        <dbReference type="Pfam" id="PF01182"/>
    </source>
</evidence>
<keyword evidence="7 9" id="KW-0378">Hydrolase</keyword>
<dbReference type="UniPathway" id="UPA00115">
    <property type="reaction ID" value="UER00409"/>
</dbReference>
<dbReference type="AlphaFoldDB" id="Q1IMT5"/>
<reference evidence="9 10" key="1">
    <citation type="journal article" date="2009" name="Appl. Environ. Microbiol.">
        <title>Three genomes from the phylum Acidobacteria provide insight into the lifestyles of these microorganisms in soils.</title>
        <authorList>
            <person name="Ward N.L."/>
            <person name="Challacombe J.F."/>
            <person name="Janssen P.H."/>
            <person name="Henrissat B."/>
            <person name="Coutinho P.M."/>
            <person name="Wu M."/>
            <person name="Xie G."/>
            <person name="Haft D.H."/>
            <person name="Sait M."/>
            <person name="Badger J."/>
            <person name="Barabote R.D."/>
            <person name="Bradley B."/>
            <person name="Brettin T.S."/>
            <person name="Brinkac L.M."/>
            <person name="Bruce D."/>
            <person name="Creasy T."/>
            <person name="Daugherty S.C."/>
            <person name="Davidsen T.M."/>
            <person name="DeBoy R.T."/>
            <person name="Detter J.C."/>
            <person name="Dodson R.J."/>
            <person name="Durkin A.S."/>
            <person name="Ganapathy A."/>
            <person name="Gwinn-Giglio M."/>
            <person name="Han C.S."/>
            <person name="Khouri H."/>
            <person name="Kiss H."/>
            <person name="Kothari S.P."/>
            <person name="Madupu R."/>
            <person name="Nelson K.E."/>
            <person name="Nelson W.C."/>
            <person name="Paulsen I."/>
            <person name="Penn K."/>
            <person name="Ren Q."/>
            <person name="Rosovitz M.J."/>
            <person name="Selengut J.D."/>
            <person name="Shrivastava S."/>
            <person name="Sullivan S.A."/>
            <person name="Tapia R."/>
            <person name="Thompson L.S."/>
            <person name="Watkins K.L."/>
            <person name="Yang Q."/>
            <person name="Yu C."/>
            <person name="Zafar N."/>
            <person name="Zhou L."/>
            <person name="Kuske C.R."/>
        </authorList>
    </citation>
    <scope>NUCLEOTIDE SEQUENCE [LARGE SCALE GENOMIC DNA]</scope>
    <source>
        <strain evidence="9 10">Ellin345</strain>
    </source>
</reference>
<dbReference type="InterPro" id="IPR006148">
    <property type="entry name" value="Glc/Gal-6P_isomerase"/>
</dbReference>
<dbReference type="GO" id="GO:0005975">
    <property type="term" value="P:carbohydrate metabolic process"/>
    <property type="evidence" value="ECO:0007669"/>
    <property type="project" value="UniProtKB-UniRule"/>
</dbReference>
<dbReference type="STRING" id="204669.Acid345_2814"/>
<dbReference type="HOGENOM" id="CLU_053947_2_0_0"/>
<dbReference type="InterPro" id="IPR039104">
    <property type="entry name" value="6PGL"/>
</dbReference>
<evidence type="ECO:0000313" key="10">
    <source>
        <dbReference type="Proteomes" id="UP000002432"/>
    </source>
</evidence>
<comment type="function">
    <text evidence="2 7">Hydrolysis of 6-phosphogluconolactone to 6-phosphogluconate.</text>
</comment>
<dbReference type="Proteomes" id="UP000002432">
    <property type="component" value="Chromosome"/>
</dbReference>
<dbReference type="PANTHER" id="PTHR11054">
    <property type="entry name" value="6-PHOSPHOGLUCONOLACTONASE"/>
    <property type="match status" value="1"/>
</dbReference>
<feature type="domain" description="Glucosamine/galactosamine-6-phosphate isomerase" evidence="8">
    <location>
        <begin position="20"/>
        <end position="241"/>
    </location>
</feature>
<dbReference type="Gene3D" id="3.40.50.1360">
    <property type="match status" value="1"/>
</dbReference>
<evidence type="ECO:0000256" key="7">
    <source>
        <dbReference type="RuleBase" id="RU365095"/>
    </source>
</evidence>
<comment type="catalytic activity">
    <reaction evidence="1 7">
        <text>6-phospho-D-glucono-1,5-lactone + H2O = 6-phospho-D-gluconate + H(+)</text>
        <dbReference type="Rhea" id="RHEA:12556"/>
        <dbReference type="ChEBI" id="CHEBI:15377"/>
        <dbReference type="ChEBI" id="CHEBI:15378"/>
        <dbReference type="ChEBI" id="CHEBI:57955"/>
        <dbReference type="ChEBI" id="CHEBI:58759"/>
        <dbReference type="EC" id="3.1.1.31"/>
    </reaction>
</comment>
<comment type="similarity">
    <text evidence="4 7">Belongs to the glucosamine/galactosamine-6-phosphate isomerase family. 6-phosphogluconolactonase subfamily.</text>
</comment>
<dbReference type="NCBIfam" id="TIGR01198">
    <property type="entry name" value="pgl"/>
    <property type="match status" value="1"/>
</dbReference>
<keyword evidence="10" id="KW-1185">Reference proteome</keyword>
<dbReference type="InterPro" id="IPR037171">
    <property type="entry name" value="NagB/RpiA_transferase-like"/>
</dbReference>
<dbReference type="GO" id="GO:0006098">
    <property type="term" value="P:pentose-phosphate shunt"/>
    <property type="evidence" value="ECO:0007669"/>
    <property type="project" value="UniProtKB-UniPathway"/>
</dbReference>
<dbReference type="GO" id="GO:0017057">
    <property type="term" value="F:6-phosphogluconolactonase activity"/>
    <property type="evidence" value="ECO:0007669"/>
    <property type="project" value="UniProtKB-UniRule"/>
</dbReference>
<sequence length="252" mass="27952">MNIVRTVELGPNERMTVVADKVALCEATAELIAKSAQEAIAARGRFTIALSGGSTPKQLYELLATEPWRDRLDWSKVHLFWGDERYVPPTDAQSNFRMTSEALISKISIPAKNIHRIPTQPYSPQSGANKYEDTLRALLGEHPQIDFNLLGVGTNGHTASLFPHRPTLEIRNRLVVADFIPEVNMDRITMTLPVINDSRLIVFLVSGADKAQVVHDVLRGPRQPEQLPSQLVHPAGGELIWLVDEAAAELVR</sequence>
<dbReference type="InterPro" id="IPR005900">
    <property type="entry name" value="6-phosphogluconolactonase_DevB"/>
</dbReference>
<dbReference type="OrthoDB" id="9810967at2"/>
<dbReference type="KEGG" id="aba:Acid345_2814"/>
<dbReference type="eggNOG" id="COG0363">
    <property type="taxonomic scope" value="Bacteria"/>
</dbReference>
<dbReference type="Pfam" id="PF01182">
    <property type="entry name" value="Glucosamine_iso"/>
    <property type="match status" value="1"/>
</dbReference>
<protein>
    <recommendedName>
        <fullName evidence="6 7">6-phosphogluconolactonase</fullName>
        <shortName evidence="7">6PGL</shortName>
        <ecNumber evidence="5 7">3.1.1.31</ecNumber>
    </recommendedName>
</protein>
<dbReference type="CDD" id="cd01400">
    <property type="entry name" value="6PGL"/>
    <property type="match status" value="1"/>
</dbReference>
<proteinExistence type="inferred from homology"/>
<gene>
    <name evidence="7" type="primary">pgl</name>
    <name evidence="9" type="ordered locus">Acid345_2814</name>
</gene>
<dbReference type="RefSeq" id="WP_011523616.1">
    <property type="nucleotide sequence ID" value="NC_008009.1"/>
</dbReference>
<accession>Q1IMT5</accession>
<name>Q1IMT5_KORVE</name>
<dbReference type="EMBL" id="CP000360">
    <property type="protein sequence ID" value="ABF41815.1"/>
    <property type="molecule type" value="Genomic_DNA"/>
</dbReference>
<evidence type="ECO:0000256" key="3">
    <source>
        <dbReference type="ARBA" id="ARBA00004961"/>
    </source>
</evidence>
<evidence type="ECO:0000256" key="1">
    <source>
        <dbReference type="ARBA" id="ARBA00000832"/>
    </source>
</evidence>
<dbReference type="EnsemblBacteria" id="ABF41815">
    <property type="protein sequence ID" value="ABF41815"/>
    <property type="gene ID" value="Acid345_2814"/>
</dbReference>
<dbReference type="EC" id="3.1.1.31" evidence="5 7"/>
<evidence type="ECO:0000256" key="6">
    <source>
        <dbReference type="ARBA" id="ARBA00020337"/>
    </source>
</evidence>
<dbReference type="SUPFAM" id="SSF100950">
    <property type="entry name" value="NagB/RpiA/CoA transferase-like"/>
    <property type="match status" value="1"/>
</dbReference>
<evidence type="ECO:0000256" key="4">
    <source>
        <dbReference type="ARBA" id="ARBA00010662"/>
    </source>
</evidence>
<dbReference type="PANTHER" id="PTHR11054:SF0">
    <property type="entry name" value="6-PHOSPHOGLUCONOLACTONASE"/>
    <property type="match status" value="1"/>
</dbReference>
<evidence type="ECO:0000256" key="2">
    <source>
        <dbReference type="ARBA" id="ARBA00002681"/>
    </source>
</evidence>
<comment type="pathway">
    <text evidence="3 7">Carbohydrate degradation; pentose phosphate pathway; D-ribulose 5-phosphate from D-glucose 6-phosphate (oxidative stage): step 2/3.</text>
</comment>
<evidence type="ECO:0000256" key="5">
    <source>
        <dbReference type="ARBA" id="ARBA00013198"/>
    </source>
</evidence>
<organism evidence="9 10">
    <name type="scientific">Koribacter versatilis (strain Ellin345)</name>
    <dbReference type="NCBI Taxonomy" id="204669"/>
    <lineage>
        <taxon>Bacteria</taxon>
        <taxon>Pseudomonadati</taxon>
        <taxon>Acidobacteriota</taxon>
        <taxon>Terriglobia</taxon>
        <taxon>Terriglobales</taxon>
        <taxon>Candidatus Korobacteraceae</taxon>
        <taxon>Candidatus Korobacter</taxon>
    </lineage>
</organism>